<accession>A0A0A9FTZ9</accession>
<reference evidence="1" key="1">
    <citation type="submission" date="2014-09" db="EMBL/GenBank/DDBJ databases">
        <authorList>
            <person name="Magalhaes I.L.F."/>
            <person name="Oliveira U."/>
            <person name="Santos F.R."/>
            <person name="Vidigal T.H.D.A."/>
            <person name="Brescovit A.D."/>
            <person name="Santos A.J."/>
        </authorList>
    </citation>
    <scope>NUCLEOTIDE SEQUENCE</scope>
    <source>
        <tissue evidence="1">Shoot tissue taken approximately 20 cm above the soil surface</tissue>
    </source>
</reference>
<protein>
    <submittedName>
        <fullName evidence="1">Uncharacterized protein</fullName>
    </submittedName>
</protein>
<name>A0A0A9FTZ9_ARUDO</name>
<reference evidence="1" key="2">
    <citation type="journal article" date="2015" name="Data Brief">
        <title>Shoot transcriptome of the giant reed, Arundo donax.</title>
        <authorList>
            <person name="Barrero R.A."/>
            <person name="Guerrero F.D."/>
            <person name="Moolhuijzen P."/>
            <person name="Goolsby J.A."/>
            <person name="Tidwell J."/>
            <person name="Bellgard S.E."/>
            <person name="Bellgard M.I."/>
        </authorList>
    </citation>
    <scope>NUCLEOTIDE SEQUENCE</scope>
    <source>
        <tissue evidence="1">Shoot tissue taken approximately 20 cm above the soil surface</tissue>
    </source>
</reference>
<proteinExistence type="predicted"/>
<sequence length="42" mass="4758">MVLEEEEGNIHTVIKIEEHLLSKSRTVPKAVGRDNEELTSLL</sequence>
<dbReference type="EMBL" id="GBRH01182169">
    <property type="protein sequence ID" value="JAE15727.1"/>
    <property type="molecule type" value="Transcribed_RNA"/>
</dbReference>
<dbReference type="AlphaFoldDB" id="A0A0A9FTZ9"/>
<organism evidence="1">
    <name type="scientific">Arundo donax</name>
    <name type="common">Giant reed</name>
    <name type="synonym">Donax arundinaceus</name>
    <dbReference type="NCBI Taxonomy" id="35708"/>
    <lineage>
        <taxon>Eukaryota</taxon>
        <taxon>Viridiplantae</taxon>
        <taxon>Streptophyta</taxon>
        <taxon>Embryophyta</taxon>
        <taxon>Tracheophyta</taxon>
        <taxon>Spermatophyta</taxon>
        <taxon>Magnoliopsida</taxon>
        <taxon>Liliopsida</taxon>
        <taxon>Poales</taxon>
        <taxon>Poaceae</taxon>
        <taxon>PACMAD clade</taxon>
        <taxon>Arundinoideae</taxon>
        <taxon>Arundineae</taxon>
        <taxon>Arundo</taxon>
    </lineage>
</organism>
<evidence type="ECO:0000313" key="1">
    <source>
        <dbReference type="EMBL" id="JAE15727.1"/>
    </source>
</evidence>